<feature type="compositionally biased region" description="Low complexity" evidence="1">
    <location>
        <begin position="109"/>
        <end position="136"/>
    </location>
</feature>
<accession>A0ABV8IDG1</accession>
<comment type="caution">
    <text evidence="3">The sequence shown here is derived from an EMBL/GenBank/DDBJ whole genome shotgun (WGS) entry which is preliminary data.</text>
</comment>
<evidence type="ECO:0000256" key="2">
    <source>
        <dbReference type="SAM" id="Phobius"/>
    </source>
</evidence>
<evidence type="ECO:0000256" key="1">
    <source>
        <dbReference type="SAM" id="MobiDB-lite"/>
    </source>
</evidence>
<sequence length="182" mass="18445">MTYEQIPWLAVCAGLTGVGLVLSFLLLRRRGAAAGLRALAWSLLPVAAYLTGALPTLWQIGTAVTGFVTGLVLNPTVWAGVAVAGVSALLFAVSGFMRGRRLAAARAGRTEAPTAPAAPAVPARGAPAVQAGAPAAPTQPLPTRPSGQGRPAGQPEGRPPAKPAADDDFSDIEAILKRRGIG</sequence>
<protein>
    <submittedName>
        <fullName evidence="3">Cellulose synthase</fullName>
    </submittedName>
</protein>
<proteinExistence type="predicted"/>
<keyword evidence="4" id="KW-1185">Reference proteome</keyword>
<keyword evidence="2" id="KW-0472">Membrane</keyword>
<reference evidence="4" key="1">
    <citation type="journal article" date="2019" name="Int. J. Syst. Evol. Microbiol.">
        <title>The Global Catalogue of Microorganisms (GCM) 10K type strain sequencing project: providing services to taxonomists for standard genome sequencing and annotation.</title>
        <authorList>
            <consortium name="The Broad Institute Genomics Platform"/>
            <consortium name="The Broad Institute Genome Sequencing Center for Infectious Disease"/>
            <person name="Wu L."/>
            <person name="Ma J."/>
        </authorList>
    </citation>
    <scope>NUCLEOTIDE SEQUENCE [LARGE SCALE GENOMIC DNA]</scope>
    <source>
        <strain evidence="4">TBRC 4489</strain>
    </source>
</reference>
<dbReference type="RefSeq" id="WP_377292923.1">
    <property type="nucleotide sequence ID" value="NZ_JBHSBM010000040.1"/>
</dbReference>
<name>A0ABV8IDG1_9ACTN</name>
<feature type="transmembrane region" description="Helical" evidence="2">
    <location>
        <begin position="39"/>
        <end position="58"/>
    </location>
</feature>
<dbReference type="EMBL" id="JBHSBM010000040">
    <property type="protein sequence ID" value="MFC4062122.1"/>
    <property type="molecule type" value="Genomic_DNA"/>
</dbReference>
<evidence type="ECO:0000313" key="4">
    <source>
        <dbReference type="Proteomes" id="UP001595850"/>
    </source>
</evidence>
<keyword evidence="2" id="KW-1133">Transmembrane helix</keyword>
<evidence type="ECO:0000313" key="3">
    <source>
        <dbReference type="EMBL" id="MFC4062122.1"/>
    </source>
</evidence>
<feature type="transmembrane region" description="Helical" evidence="2">
    <location>
        <begin position="78"/>
        <end position="97"/>
    </location>
</feature>
<gene>
    <name evidence="3" type="ORF">ACFOWE_27790</name>
</gene>
<keyword evidence="2" id="KW-0812">Transmembrane</keyword>
<dbReference type="Proteomes" id="UP001595850">
    <property type="component" value="Unassembled WGS sequence"/>
</dbReference>
<feature type="transmembrane region" description="Helical" evidence="2">
    <location>
        <begin position="6"/>
        <end position="27"/>
    </location>
</feature>
<feature type="region of interest" description="Disordered" evidence="1">
    <location>
        <begin position="109"/>
        <end position="182"/>
    </location>
</feature>
<organism evidence="3 4">
    <name type="scientific">Planomonospora corallina</name>
    <dbReference type="NCBI Taxonomy" id="1806052"/>
    <lineage>
        <taxon>Bacteria</taxon>
        <taxon>Bacillati</taxon>
        <taxon>Actinomycetota</taxon>
        <taxon>Actinomycetes</taxon>
        <taxon>Streptosporangiales</taxon>
        <taxon>Streptosporangiaceae</taxon>
        <taxon>Planomonospora</taxon>
    </lineage>
</organism>